<evidence type="ECO:0000256" key="3">
    <source>
        <dbReference type="ARBA" id="ARBA00022989"/>
    </source>
</evidence>
<organism evidence="7 8">
    <name type="scientific">Triparma laevis f. longispina</name>
    <dbReference type="NCBI Taxonomy" id="1714387"/>
    <lineage>
        <taxon>Eukaryota</taxon>
        <taxon>Sar</taxon>
        <taxon>Stramenopiles</taxon>
        <taxon>Ochrophyta</taxon>
        <taxon>Bolidophyceae</taxon>
        <taxon>Parmales</taxon>
        <taxon>Triparmaceae</taxon>
        <taxon>Triparma</taxon>
    </lineage>
</organism>
<evidence type="ECO:0000256" key="4">
    <source>
        <dbReference type="ARBA" id="ARBA00023136"/>
    </source>
</evidence>
<protein>
    <submittedName>
        <fullName evidence="7">Uncharacterized protein</fullName>
    </submittedName>
</protein>
<dbReference type="PANTHER" id="PTHR16950">
    <property type="entry name" value="ZINC TRANSPORTER SLC39A7 HISTIDINE-RICH MEMBRANE PROTEIN KE4"/>
    <property type="match status" value="1"/>
</dbReference>
<keyword evidence="2 6" id="KW-0812">Transmembrane</keyword>
<comment type="caution">
    <text evidence="7">The sequence shown here is derived from an EMBL/GenBank/DDBJ whole genome shotgun (WGS) entry which is preliminary data.</text>
</comment>
<evidence type="ECO:0000256" key="5">
    <source>
        <dbReference type="SAM" id="MobiDB-lite"/>
    </source>
</evidence>
<feature type="transmembrane region" description="Helical" evidence="6">
    <location>
        <begin position="73"/>
        <end position="91"/>
    </location>
</feature>
<feature type="transmembrane region" description="Helical" evidence="6">
    <location>
        <begin position="296"/>
        <end position="316"/>
    </location>
</feature>
<evidence type="ECO:0000256" key="1">
    <source>
        <dbReference type="ARBA" id="ARBA00004141"/>
    </source>
</evidence>
<accession>A0A9W7AC48</accession>
<dbReference type="InterPro" id="IPR003689">
    <property type="entry name" value="ZIP"/>
</dbReference>
<dbReference type="AlphaFoldDB" id="A0A9W7AC48"/>
<feature type="transmembrane region" description="Helical" evidence="6">
    <location>
        <begin position="354"/>
        <end position="373"/>
    </location>
</feature>
<sequence>MYSLSDPWTIAFTQVALISSLPTLILLLFPNSINSKSNNGGLILKAAKAVSAGGLIGDCFLHSLPEAMGAENAGLAVIFGFVVFMALNLIAGGGHDNHGHDHHGGHKDPVDGVVSAVDDMIDSSVQDVVNMKVNLIPLSTIPESERAGKNVILDGDGEDDDDVLFTVVRSKGGWVEVEGEGGEKSKKRAKSLLIISDSLEEPEEEEEEKVVTNSSASSASLWTSPQALLNLVGDFLHNFTDGLAIGVSALTSDPMTVKSLLTPLSIMLHEVPHELGDFAVLVSCGFSKWGAIRMQFATAIGAFVGCLVGLSAVDIFESEFATLLIPFCCGGFIYLATVGLLADVVNGRNGKMEGFVILGAFCLGVGCLFWLTLLEGEHGHGHGHSHGHGGVCGVHKEVEVHDHGYVHEEFHGHDSHDYDHHDHDYHDQDHHDHDHRDHGHSHDEH</sequence>
<dbReference type="OrthoDB" id="200954at2759"/>
<evidence type="ECO:0000313" key="7">
    <source>
        <dbReference type="EMBL" id="GMH66727.1"/>
    </source>
</evidence>
<dbReference type="GO" id="GO:0006882">
    <property type="term" value="P:intracellular zinc ion homeostasis"/>
    <property type="evidence" value="ECO:0007669"/>
    <property type="project" value="TreeGrafter"/>
</dbReference>
<evidence type="ECO:0000256" key="2">
    <source>
        <dbReference type="ARBA" id="ARBA00022692"/>
    </source>
</evidence>
<evidence type="ECO:0000313" key="8">
    <source>
        <dbReference type="Proteomes" id="UP001165122"/>
    </source>
</evidence>
<gene>
    <name evidence="7" type="ORF">TrLO_g8929</name>
</gene>
<proteinExistence type="predicted"/>
<dbReference type="Proteomes" id="UP001165122">
    <property type="component" value="Unassembled WGS sequence"/>
</dbReference>
<reference evidence="8" key="1">
    <citation type="journal article" date="2023" name="Commun. Biol.">
        <title>Genome analysis of Parmales, the sister group of diatoms, reveals the evolutionary specialization of diatoms from phago-mixotrophs to photoautotrophs.</title>
        <authorList>
            <person name="Ban H."/>
            <person name="Sato S."/>
            <person name="Yoshikawa S."/>
            <person name="Yamada K."/>
            <person name="Nakamura Y."/>
            <person name="Ichinomiya M."/>
            <person name="Sato N."/>
            <person name="Blanc-Mathieu R."/>
            <person name="Endo H."/>
            <person name="Kuwata A."/>
            <person name="Ogata H."/>
        </authorList>
    </citation>
    <scope>NUCLEOTIDE SEQUENCE [LARGE SCALE GENOMIC DNA]</scope>
    <source>
        <strain evidence="8">NIES 3700</strain>
    </source>
</reference>
<keyword evidence="3 6" id="KW-1133">Transmembrane helix</keyword>
<dbReference type="PANTHER" id="PTHR16950:SF16">
    <property type="entry name" value="ZINC TRANSPORTER ZIP13"/>
    <property type="match status" value="1"/>
</dbReference>
<dbReference type="EMBL" id="BRXW01000563">
    <property type="protein sequence ID" value="GMH66727.1"/>
    <property type="molecule type" value="Genomic_DNA"/>
</dbReference>
<name>A0A9W7AC48_9STRA</name>
<keyword evidence="8" id="KW-1185">Reference proteome</keyword>
<keyword evidence="4 6" id="KW-0472">Membrane</keyword>
<dbReference type="GO" id="GO:0016020">
    <property type="term" value="C:membrane"/>
    <property type="evidence" value="ECO:0007669"/>
    <property type="project" value="UniProtKB-SubCell"/>
</dbReference>
<comment type="subcellular location">
    <subcellularLocation>
        <location evidence="1">Membrane</location>
        <topology evidence="1">Multi-pass membrane protein</topology>
    </subcellularLocation>
</comment>
<feature type="region of interest" description="Disordered" evidence="5">
    <location>
        <begin position="417"/>
        <end position="445"/>
    </location>
</feature>
<feature type="transmembrane region" description="Helical" evidence="6">
    <location>
        <begin position="7"/>
        <end position="29"/>
    </location>
</feature>
<dbReference type="Pfam" id="PF02535">
    <property type="entry name" value="Zip"/>
    <property type="match status" value="1"/>
</dbReference>
<feature type="transmembrane region" description="Helical" evidence="6">
    <location>
        <begin position="322"/>
        <end position="342"/>
    </location>
</feature>
<evidence type="ECO:0000256" key="6">
    <source>
        <dbReference type="SAM" id="Phobius"/>
    </source>
</evidence>
<dbReference type="GO" id="GO:0005385">
    <property type="term" value="F:zinc ion transmembrane transporter activity"/>
    <property type="evidence" value="ECO:0007669"/>
    <property type="project" value="TreeGrafter"/>
</dbReference>